<dbReference type="InterPro" id="IPR034193">
    <property type="entry name" value="PCSK9_ProteinaseK-like"/>
</dbReference>
<feature type="active site" description="Charge relay system" evidence="5">
    <location>
        <position position="260"/>
    </location>
</feature>
<dbReference type="eggNOG" id="COG1404">
    <property type="taxonomic scope" value="Bacteria"/>
</dbReference>
<dbReference type="InterPro" id="IPR000209">
    <property type="entry name" value="Peptidase_S8/S53_dom"/>
</dbReference>
<dbReference type="InterPro" id="IPR023827">
    <property type="entry name" value="Peptidase_S8_Asp-AS"/>
</dbReference>
<dbReference type="EC" id="3.4.21.111" evidence="9"/>
<evidence type="ECO:0000313" key="9">
    <source>
        <dbReference type="EMBL" id="AEA27782.1"/>
    </source>
</evidence>
<dbReference type="InterPro" id="IPR050131">
    <property type="entry name" value="Peptidase_S8_subtilisin-like"/>
</dbReference>
<organism evidence="9 10">
    <name type="scientific">Pseudonocardia dioxanivorans (strain ATCC 55486 / DSM 44775 / JCM 13855 / CB1190)</name>
    <dbReference type="NCBI Taxonomy" id="675635"/>
    <lineage>
        <taxon>Bacteria</taxon>
        <taxon>Bacillati</taxon>
        <taxon>Actinomycetota</taxon>
        <taxon>Actinomycetes</taxon>
        <taxon>Pseudonocardiales</taxon>
        <taxon>Pseudonocardiaceae</taxon>
        <taxon>Pseudonocardia</taxon>
    </lineage>
</organism>
<accession>F4CZV6</accession>
<evidence type="ECO:0000256" key="4">
    <source>
        <dbReference type="ARBA" id="ARBA00022825"/>
    </source>
</evidence>
<evidence type="ECO:0000256" key="3">
    <source>
        <dbReference type="ARBA" id="ARBA00022801"/>
    </source>
</evidence>
<sequence>MVLLLVVFGSATGALPSEIPAPVADETAGTSAATSRPGAPVGQPPSVGAGSAQAGDVSARAGGATVGGRGAGAPTTAATPAPPEPATTAPAVPTPSVPATTGSGPSEPASSEPASTVPASTGPGTNPTPATIAAAASADYVVHAATEADATRAAQQLGVTPTQTFREVIAGWAATLTADQVSTLHTLPGILGVEQDRTISPLEPRTIRASTPATAVPNTEATQTSPRNWGLDRIDQAALPLDGRYTVNGTGAGVTIYVVDTGVDVSHPDFGGRASVGTDTIDDNSTDCDGHGTVVAGIAASTTYGVAKQARIESVKVLDCNGTGTLSSLLAGVDWVARNHSGPSVAVMSWSYGPSDVLTAAVKGLVDNGVFVASSAGNTGADDCDVAPRDAAGVLVVANSTIDDKRAPTSSTGACVGLYAPGTGIIAPVPGGGTASYSGTSMAAPFAAGVAALYKQEKGDAPSATVRQWILDHATPNVVAGGGTGGTPNLLLNTGGL</sequence>
<comment type="similarity">
    <text evidence="1 5 6">Belongs to the peptidase S8 family.</text>
</comment>
<protein>
    <submittedName>
        <fullName evidence="9">Aqualysin 1</fullName>
        <ecNumber evidence="9">3.4.21.111</ecNumber>
    </submittedName>
</protein>
<keyword evidence="10" id="KW-1185">Reference proteome</keyword>
<keyword evidence="4 5" id="KW-0720">Serine protease</keyword>
<dbReference type="Proteomes" id="UP000007809">
    <property type="component" value="Chromosome"/>
</dbReference>
<dbReference type="PANTHER" id="PTHR43806:SF11">
    <property type="entry name" value="CEREVISIN-RELATED"/>
    <property type="match status" value="1"/>
</dbReference>
<dbReference type="STRING" id="675635.Psed_5654"/>
<dbReference type="PROSITE" id="PS51892">
    <property type="entry name" value="SUBTILASE"/>
    <property type="match status" value="1"/>
</dbReference>
<feature type="active site" description="Charge relay system" evidence="5">
    <location>
        <position position="441"/>
    </location>
</feature>
<evidence type="ECO:0000256" key="7">
    <source>
        <dbReference type="SAM" id="MobiDB-lite"/>
    </source>
</evidence>
<dbReference type="Gene3D" id="3.30.70.80">
    <property type="entry name" value="Peptidase S8 propeptide/proteinase inhibitor I9"/>
    <property type="match status" value="1"/>
</dbReference>
<reference evidence="9 10" key="1">
    <citation type="journal article" date="2011" name="J. Bacteriol.">
        <title>Genome sequence of the 1,4-dioxane-degrading Pseudonocardia dioxanivorans strain CB1190.</title>
        <authorList>
            <person name="Sales C.M."/>
            <person name="Mahendra S."/>
            <person name="Grostern A."/>
            <person name="Parales R.E."/>
            <person name="Goodwin L.A."/>
            <person name="Woyke T."/>
            <person name="Nolan M."/>
            <person name="Lapidus A."/>
            <person name="Chertkov O."/>
            <person name="Ovchinnikova G."/>
            <person name="Sczyrba A."/>
            <person name="Alvarez-Cohen L."/>
        </authorList>
    </citation>
    <scope>NUCLEOTIDE SEQUENCE [LARGE SCALE GENOMIC DNA]</scope>
    <source>
        <strain evidence="10">ATCC 55486 / DSM 44775 / JCM 13855 / CB1190</strain>
    </source>
</reference>
<dbReference type="PROSITE" id="PS00136">
    <property type="entry name" value="SUBTILASE_ASP"/>
    <property type="match status" value="1"/>
</dbReference>
<dbReference type="FunFam" id="3.40.50.200:FF:000014">
    <property type="entry name" value="Proteinase K"/>
    <property type="match status" value="1"/>
</dbReference>
<evidence type="ECO:0000256" key="6">
    <source>
        <dbReference type="RuleBase" id="RU003355"/>
    </source>
</evidence>
<dbReference type="PROSITE" id="PS00137">
    <property type="entry name" value="SUBTILASE_HIS"/>
    <property type="match status" value="1"/>
</dbReference>
<evidence type="ECO:0000256" key="2">
    <source>
        <dbReference type="ARBA" id="ARBA00022670"/>
    </source>
</evidence>
<dbReference type="GO" id="GO:0006508">
    <property type="term" value="P:proteolysis"/>
    <property type="evidence" value="ECO:0007669"/>
    <property type="project" value="UniProtKB-KW"/>
</dbReference>
<dbReference type="SUPFAM" id="SSF52743">
    <property type="entry name" value="Subtilisin-like"/>
    <property type="match status" value="1"/>
</dbReference>
<gene>
    <name evidence="9" type="ordered locus">Psed_5654</name>
</gene>
<dbReference type="CDD" id="cd04077">
    <property type="entry name" value="Peptidases_S8_PCSK9_ProteinaseK_like"/>
    <property type="match status" value="1"/>
</dbReference>
<feature type="domain" description="Peptidase S8/S53" evidence="8">
    <location>
        <begin position="251"/>
        <end position="477"/>
    </location>
</feature>
<dbReference type="InterPro" id="IPR037045">
    <property type="entry name" value="S8pro/Inhibitor_I9_sf"/>
</dbReference>
<dbReference type="PANTHER" id="PTHR43806">
    <property type="entry name" value="PEPTIDASE S8"/>
    <property type="match status" value="1"/>
</dbReference>
<dbReference type="InterPro" id="IPR036852">
    <property type="entry name" value="Peptidase_S8/S53_dom_sf"/>
</dbReference>
<dbReference type="GO" id="GO:0004252">
    <property type="term" value="F:serine-type endopeptidase activity"/>
    <property type="evidence" value="ECO:0007669"/>
    <property type="project" value="UniProtKB-UniRule"/>
</dbReference>
<dbReference type="AlphaFoldDB" id="F4CZV6"/>
<feature type="region of interest" description="Disordered" evidence="7">
    <location>
        <begin position="15"/>
        <end position="130"/>
    </location>
</feature>
<feature type="active site" description="Charge relay system" evidence="5">
    <location>
        <position position="291"/>
    </location>
</feature>
<proteinExistence type="inferred from homology"/>
<dbReference type="InterPro" id="IPR023828">
    <property type="entry name" value="Peptidase_S8_Ser-AS"/>
</dbReference>
<dbReference type="Gene3D" id="3.40.50.200">
    <property type="entry name" value="Peptidase S8/S53 domain"/>
    <property type="match status" value="1"/>
</dbReference>
<dbReference type="KEGG" id="pdx:Psed_5654"/>
<keyword evidence="3 5" id="KW-0378">Hydrolase</keyword>
<dbReference type="HOGENOM" id="CLU_011263_1_7_11"/>
<keyword evidence="2 5" id="KW-0645">Protease</keyword>
<dbReference type="InterPro" id="IPR015500">
    <property type="entry name" value="Peptidase_S8_subtilisin-rel"/>
</dbReference>
<dbReference type="Pfam" id="PF00082">
    <property type="entry name" value="Peptidase_S8"/>
    <property type="match status" value="1"/>
</dbReference>
<dbReference type="PROSITE" id="PS00138">
    <property type="entry name" value="SUBTILASE_SER"/>
    <property type="match status" value="1"/>
</dbReference>
<evidence type="ECO:0000256" key="5">
    <source>
        <dbReference type="PROSITE-ProRule" id="PRU01240"/>
    </source>
</evidence>
<evidence type="ECO:0000259" key="8">
    <source>
        <dbReference type="Pfam" id="PF00082"/>
    </source>
</evidence>
<feature type="compositionally biased region" description="Low complexity" evidence="7">
    <location>
        <begin position="97"/>
        <end position="130"/>
    </location>
</feature>
<dbReference type="PRINTS" id="PR00723">
    <property type="entry name" value="SUBTILISIN"/>
</dbReference>
<name>F4CZV6_PSEUX</name>
<evidence type="ECO:0000313" key="10">
    <source>
        <dbReference type="Proteomes" id="UP000007809"/>
    </source>
</evidence>
<dbReference type="GO" id="GO:0005615">
    <property type="term" value="C:extracellular space"/>
    <property type="evidence" value="ECO:0007669"/>
    <property type="project" value="TreeGrafter"/>
</dbReference>
<dbReference type="EMBL" id="CP002593">
    <property type="protein sequence ID" value="AEA27782.1"/>
    <property type="molecule type" value="Genomic_DNA"/>
</dbReference>
<dbReference type="InterPro" id="IPR022398">
    <property type="entry name" value="Peptidase_S8_His-AS"/>
</dbReference>
<evidence type="ECO:0000256" key="1">
    <source>
        <dbReference type="ARBA" id="ARBA00011073"/>
    </source>
</evidence>